<dbReference type="VEuPathDB" id="FungiDB:PV07_06108"/>
<dbReference type="Proteomes" id="UP000054466">
    <property type="component" value="Unassembled WGS sequence"/>
</dbReference>
<sequence length="326" mass="36037">MDAEDSPDNTVLIHHSTRRLTPTISQHTFHPFPQNRDHISWRPSQHLELQFPADLDLIGGEKALDDERRRIRVTPCSPPLRMTRPPRDGDCEKEHEDDDGMVVFITRSGSVTGLVGLPRFRSLTVQVVGAGGGFDLGGLSSSSLPPPHSPPACLVCVAGGIGICAFLSFSSISRSHGVPRRTLLWSLHADDFELLPHILRQRFLDRCQWTTIRIFLTSGVEPLERKTLTSLGQKCDDIAAQVRKSGTPTTLHFSFGRMAMADLSAAATAEDRELGEGKSSKNTLLSHPASPPTVLFCGSKALEWQIKMWALKMTPPWPIQTTQIQR</sequence>
<dbReference type="EMBL" id="KN847042">
    <property type="protein sequence ID" value="KIW30358.1"/>
    <property type="molecule type" value="Genomic_DNA"/>
</dbReference>
<evidence type="ECO:0008006" key="4">
    <source>
        <dbReference type="Google" id="ProtNLM"/>
    </source>
</evidence>
<evidence type="ECO:0000313" key="3">
    <source>
        <dbReference type="Proteomes" id="UP000054466"/>
    </source>
</evidence>
<evidence type="ECO:0000256" key="1">
    <source>
        <dbReference type="SAM" id="MobiDB-lite"/>
    </source>
</evidence>
<gene>
    <name evidence="2" type="ORF">PV07_06108</name>
</gene>
<evidence type="ECO:0000313" key="2">
    <source>
        <dbReference type="EMBL" id="KIW30358.1"/>
    </source>
</evidence>
<name>A0A0D2CGU1_9EURO</name>
<feature type="compositionally biased region" description="Basic and acidic residues" evidence="1">
    <location>
        <begin position="85"/>
        <end position="94"/>
    </location>
</feature>
<dbReference type="GeneID" id="27345302"/>
<keyword evidence="3" id="KW-1185">Reference proteome</keyword>
<feature type="region of interest" description="Disordered" evidence="1">
    <location>
        <begin position="76"/>
        <end position="95"/>
    </location>
</feature>
<dbReference type="RefSeq" id="XP_016250574.1">
    <property type="nucleotide sequence ID" value="XM_016393055.1"/>
</dbReference>
<dbReference type="OrthoDB" id="4146353at2759"/>
<dbReference type="AlphaFoldDB" id="A0A0D2CGU1"/>
<protein>
    <recommendedName>
        <fullName evidence="4">Ferric reductase NAD binding domain-containing protein</fullName>
    </recommendedName>
</protein>
<proteinExistence type="predicted"/>
<accession>A0A0D2CGU1</accession>
<dbReference type="HOGENOM" id="CLU_976719_0_0_1"/>
<organism evidence="2 3">
    <name type="scientific">Cladophialophora immunda</name>
    <dbReference type="NCBI Taxonomy" id="569365"/>
    <lineage>
        <taxon>Eukaryota</taxon>
        <taxon>Fungi</taxon>
        <taxon>Dikarya</taxon>
        <taxon>Ascomycota</taxon>
        <taxon>Pezizomycotina</taxon>
        <taxon>Eurotiomycetes</taxon>
        <taxon>Chaetothyriomycetidae</taxon>
        <taxon>Chaetothyriales</taxon>
        <taxon>Herpotrichiellaceae</taxon>
        <taxon>Cladophialophora</taxon>
    </lineage>
</organism>
<reference evidence="2 3" key="1">
    <citation type="submission" date="2015-01" db="EMBL/GenBank/DDBJ databases">
        <title>The Genome Sequence of Cladophialophora immunda CBS83496.</title>
        <authorList>
            <consortium name="The Broad Institute Genomics Platform"/>
            <person name="Cuomo C."/>
            <person name="de Hoog S."/>
            <person name="Gorbushina A."/>
            <person name="Stielow B."/>
            <person name="Teixiera M."/>
            <person name="Abouelleil A."/>
            <person name="Chapman S.B."/>
            <person name="Priest M."/>
            <person name="Young S.K."/>
            <person name="Wortman J."/>
            <person name="Nusbaum C."/>
            <person name="Birren B."/>
        </authorList>
    </citation>
    <scope>NUCLEOTIDE SEQUENCE [LARGE SCALE GENOMIC DNA]</scope>
    <source>
        <strain evidence="2 3">CBS 83496</strain>
    </source>
</reference>